<dbReference type="GO" id="GO:0042773">
    <property type="term" value="P:ATP synthesis coupled electron transport"/>
    <property type="evidence" value="ECO:0007669"/>
    <property type="project" value="InterPro"/>
</dbReference>
<reference evidence="9" key="1">
    <citation type="submission" date="2023-03" db="EMBL/GenBank/DDBJ databases">
        <authorList>
            <person name="Steffen K."/>
            <person name="Cardenas P."/>
        </authorList>
    </citation>
    <scope>NUCLEOTIDE SEQUENCE</scope>
</reference>
<feature type="transmembrane region" description="Helical" evidence="7">
    <location>
        <begin position="340"/>
        <end position="361"/>
    </location>
</feature>
<keyword evidence="10" id="KW-1185">Reference proteome</keyword>
<feature type="transmembrane region" description="Helical" evidence="7">
    <location>
        <begin position="382"/>
        <end position="405"/>
    </location>
</feature>
<dbReference type="InterPro" id="IPR010096">
    <property type="entry name" value="NADH-Q_OxRdtase_suN/2"/>
</dbReference>
<dbReference type="EC" id="7.1.1.2" evidence="2"/>
<evidence type="ECO:0000313" key="9">
    <source>
        <dbReference type="EMBL" id="CAI7992763.1"/>
    </source>
</evidence>
<evidence type="ECO:0000256" key="1">
    <source>
        <dbReference type="ARBA" id="ARBA00004141"/>
    </source>
</evidence>
<protein>
    <recommendedName>
        <fullName evidence="2">NADH:ubiquinone reductase (H(+)-translocating)</fullName>
        <ecNumber evidence="2">7.1.1.2</ecNumber>
    </recommendedName>
</protein>
<gene>
    <name evidence="9" type="ORF">GBAR_LOCUS1119</name>
</gene>
<accession>A0AA35W4E7</accession>
<evidence type="ECO:0000256" key="2">
    <source>
        <dbReference type="ARBA" id="ARBA00012944"/>
    </source>
</evidence>
<feature type="domain" description="NADH:quinone oxidoreductase/Mrp antiporter transmembrane" evidence="8">
    <location>
        <begin position="122"/>
        <end position="431"/>
    </location>
</feature>
<feature type="transmembrane region" description="Helical" evidence="7">
    <location>
        <begin position="103"/>
        <end position="122"/>
    </location>
</feature>
<keyword evidence="5 7" id="KW-0472">Membrane</keyword>
<sequence>MAGAATLVIIFDLVLPRRAGGLLPYLAFLMLAGPFVLSLYQFYDLGEAASLLRSTGDDGASILTGSLSVDRFALFFNFLVTGAAALVVLASTEYVRLMPRFRGEYFGLLLFSATGMMLLAAATELITIYVALELTSLPIAALAAFLMSRRSSEAGMKFLIIGAISSALMLYGMALVFGFTGSTELTEIAAAVGHAGGDVAFGNWALLVGIVLLVAGFGFKISAAPFQMWVPDVYEGAPTPVVAFLSVASKAAGFAVLFRVLFTGFFDVSLDWAVLMAALAAASMSIGNAVAMGQSNIRRLFGYSTIAHAGYLLVGVAASVKAADVIPDVPVFASIGLDSVLFYLVAYTAANLTAFFAIAAIGERVGSDRISDYAGLFHRSPVLAGTLALALIALVGVPPTGIFIAKLYVFTAAVDSGLAWLAIVGVVNSAVSAYYYMRIIRVMFLQQAPAAPGAPPSRNPAPWAALGVAAAVLVFLGVAPGFVMEAAGAAVSALGV</sequence>
<proteinExistence type="inferred from homology"/>
<evidence type="ECO:0000256" key="6">
    <source>
        <dbReference type="ARBA" id="ARBA00049551"/>
    </source>
</evidence>
<feature type="transmembrane region" description="Helical" evidence="7">
    <location>
        <begin position="417"/>
        <end position="437"/>
    </location>
</feature>
<feature type="transmembrane region" description="Helical" evidence="7">
    <location>
        <begin position="272"/>
        <end position="293"/>
    </location>
</feature>
<evidence type="ECO:0000256" key="7">
    <source>
        <dbReference type="SAM" id="Phobius"/>
    </source>
</evidence>
<dbReference type="Pfam" id="PF00361">
    <property type="entry name" value="Proton_antipo_M"/>
    <property type="match status" value="1"/>
</dbReference>
<feature type="transmembrane region" description="Helical" evidence="7">
    <location>
        <begin position="463"/>
        <end position="483"/>
    </location>
</feature>
<dbReference type="NCBIfam" id="TIGR01770">
    <property type="entry name" value="NDH_I_N"/>
    <property type="match status" value="1"/>
</dbReference>
<evidence type="ECO:0000256" key="4">
    <source>
        <dbReference type="ARBA" id="ARBA00022989"/>
    </source>
</evidence>
<organism evidence="9 10">
    <name type="scientific">Geodia barretti</name>
    <name type="common">Barrett's horny sponge</name>
    <dbReference type="NCBI Taxonomy" id="519541"/>
    <lineage>
        <taxon>Eukaryota</taxon>
        <taxon>Metazoa</taxon>
        <taxon>Porifera</taxon>
        <taxon>Demospongiae</taxon>
        <taxon>Heteroscleromorpha</taxon>
        <taxon>Tetractinellida</taxon>
        <taxon>Astrophorina</taxon>
        <taxon>Geodiidae</taxon>
        <taxon>Geodia</taxon>
    </lineage>
</organism>
<evidence type="ECO:0000259" key="8">
    <source>
        <dbReference type="Pfam" id="PF00361"/>
    </source>
</evidence>
<dbReference type="Proteomes" id="UP001174909">
    <property type="component" value="Unassembled WGS sequence"/>
</dbReference>
<dbReference type="HAMAP" id="MF_00445">
    <property type="entry name" value="NDH1_NuoN_1"/>
    <property type="match status" value="1"/>
</dbReference>
<comment type="catalytic activity">
    <reaction evidence="6">
        <text>a ubiquinone + NADH + 5 H(+)(in) = a ubiquinol + NAD(+) + 4 H(+)(out)</text>
        <dbReference type="Rhea" id="RHEA:29091"/>
        <dbReference type="Rhea" id="RHEA-COMP:9565"/>
        <dbReference type="Rhea" id="RHEA-COMP:9566"/>
        <dbReference type="ChEBI" id="CHEBI:15378"/>
        <dbReference type="ChEBI" id="CHEBI:16389"/>
        <dbReference type="ChEBI" id="CHEBI:17976"/>
        <dbReference type="ChEBI" id="CHEBI:57540"/>
        <dbReference type="ChEBI" id="CHEBI:57945"/>
        <dbReference type="EC" id="7.1.1.2"/>
    </reaction>
</comment>
<feature type="transmembrane region" description="Helical" evidence="7">
    <location>
        <begin position="72"/>
        <end position="91"/>
    </location>
</feature>
<feature type="transmembrane region" description="Helical" evidence="7">
    <location>
        <begin position="300"/>
        <end position="320"/>
    </location>
</feature>
<dbReference type="PRINTS" id="PR01434">
    <property type="entry name" value="NADHDHGNASE5"/>
</dbReference>
<comment type="caution">
    <text evidence="9">The sequence shown here is derived from an EMBL/GenBank/DDBJ whole genome shotgun (WGS) entry which is preliminary data.</text>
</comment>
<keyword evidence="3 7" id="KW-0812">Transmembrane</keyword>
<dbReference type="InterPro" id="IPR001750">
    <property type="entry name" value="ND/Mrp_TM"/>
</dbReference>
<keyword evidence="4 7" id="KW-1133">Transmembrane helix</keyword>
<dbReference type="PANTHER" id="PTHR22773">
    <property type="entry name" value="NADH DEHYDROGENASE"/>
    <property type="match status" value="1"/>
</dbReference>
<dbReference type="AlphaFoldDB" id="A0AA35W4E7"/>
<feature type="transmembrane region" description="Helical" evidence="7">
    <location>
        <begin position="128"/>
        <end position="146"/>
    </location>
</feature>
<feature type="transmembrane region" description="Helical" evidence="7">
    <location>
        <begin position="240"/>
        <end position="266"/>
    </location>
</feature>
<comment type="subcellular location">
    <subcellularLocation>
        <location evidence="1">Membrane</location>
        <topology evidence="1">Multi-pass membrane protein</topology>
    </subcellularLocation>
</comment>
<feature type="transmembrane region" description="Helical" evidence="7">
    <location>
        <begin position="22"/>
        <end position="43"/>
    </location>
</feature>
<evidence type="ECO:0000256" key="3">
    <source>
        <dbReference type="ARBA" id="ARBA00022692"/>
    </source>
</evidence>
<evidence type="ECO:0000256" key="5">
    <source>
        <dbReference type="ARBA" id="ARBA00023136"/>
    </source>
</evidence>
<name>A0AA35W4E7_GEOBA</name>
<feature type="transmembrane region" description="Helical" evidence="7">
    <location>
        <begin position="158"/>
        <end position="179"/>
    </location>
</feature>
<evidence type="ECO:0000313" key="10">
    <source>
        <dbReference type="Proteomes" id="UP001174909"/>
    </source>
</evidence>
<dbReference type="GO" id="GO:0008137">
    <property type="term" value="F:NADH dehydrogenase (ubiquinone) activity"/>
    <property type="evidence" value="ECO:0007669"/>
    <property type="project" value="UniProtKB-EC"/>
</dbReference>
<dbReference type="GO" id="GO:0016020">
    <property type="term" value="C:membrane"/>
    <property type="evidence" value="ECO:0007669"/>
    <property type="project" value="UniProtKB-SubCell"/>
</dbReference>
<feature type="transmembrane region" description="Helical" evidence="7">
    <location>
        <begin position="199"/>
        <end position="219"/>
    </location>
</feature>
<dbReference type="EMBL" id="CASHTH010000158">
    <property type="protein sequence ID" value="CAI7992763.1"/>
    <property type="molecule type" value="Genomic_DNA"/>
</dbReference>